<reference evidence="1 2" key="1">
    <citation type="journal article" date="2018" name="Nat. Ecol. Evol.">
        <title>Pezizomycetes genomes reveal the molecular basis of ectomycorrhizal truffle lifestyle.</title>
        <authorList>
            <person name="Murat C."/>
            <person name="Payen T."/>
            <person name="Noel B."/>
            <person name="Kuo A."/>
            <person name="Morin E."/>
            <person name="Chen J."/>
            <person name="Kohler A."/>
            <person name="Krizsan K."/>
            <person name="Balestrini R."/>
            <person name="Da Silva C."/>
            <person name="Montanini B."/>
            <person name="Hainaut M."/>
            <person name="Levati E."/>
            <person name="Barry K.W."/>
            <person name="Belfiori B."/>
            <person name="Cichocki N."/>
            <person name="Clum A."/>
            <person name="Dockter R.B."/>
            <person name="Fauchery L."/>
            <person name="Guy J."/>
            <person name="Iotti M."/>
            <person name="Le Tacon F."/>
            <person name="Lindquist E.A."/>
            <person name="Lipzen A."/>
            <person name="Malagnac F."/>
            <person name="Mello A."/>
            <person name="Molinier V."/>
            <person name="Miyauchi S."/>
            <person name="Poulain J."/>
            <person name="Riccioni C."/>
            <person name="Rubini A."/>
            <person name="Sitrit Y."/>
            <person name="Splivallo R."/>
            <person name="Traeger S."/>
            <person name="Wang M."/>
            <person name="Zifcakova L."/>
            <person name="Wipf D."/>
            <person name="Zambonelli A."/>
            <person name="Paolocci F."/>
            <person name="Nowrousian M."/>
            <person name="Ottonello S."/>
            <person name="Baldrian P."/>
            <person name="Spatafora J.W."/>
            <person name="Henrissat B."/>
            <person name="Nagy L.G."/>
            <person name="Aury J.M."/>
            <person name="Wincker P."/>
            <person name="Grigoriev I.V."/>
            <person name="Bonfante P."/>
            <person name="Martin F.M."/>
        </authorList>
    </citation>
    <scope>NUCLEOTIDE SEQUENCE [LARGE SCALE GENOMIC DNA]</scope>
    <source>
        <strain evidence="1 2">RN42</strain>
    </source>
</reference>
<dbReference type="EMBL" id="ML119685">
    <property type="protein sequence ID" value="RPA80741.1"/>
    <property type="molecule type" value="Genomic_DNA"/>
</dbReference>
<dbReference type="AlphaFoldDB" id="A0A3N4I977"/>
<sequence>MQRIEPTKSSIWLSSTDVSGPLLGCRFGKHTRRMATAVHAKADLRAIRIPSKCSRGRFCTGDLTAYMTCIHNYFQVMSSLRIENDRFGGSFMSMIKVSISRSSNDQSDQIYGELMSSRKDTILEPGPSRIPYTQQVTIIVSYTGVVVQRPDVTSKWP</sequence>
<proteinExistence type="predicted"/>
<accession>A0A3N4I977</accession>
<protein>
    <submittedName>
        <fullName evidence="1">Uncharacterized protein</fullName>
    </submittedName>
</protein>
<keyword evidence="2" id="KW-1185">Reference proteome</keyword>
<organism evidence="1 2">
    <name type="scientific">Ascobolus immersus RN42</name>
    <dbReference type="NCBI Taxonomy" id="1160509"/>
    <lineage>
        <taxon>Eukaryota</taxon>
        <taxon>Fungi</taxon>
        <taxon>Dikarya</taxon>
        <taxon>Ascomycota</taxon>
        <taxon>Pezizomycotina</taxon>
        <taxon>Pezizomycetes</taxon>
        <taxon>Pezizales</taxon>
        <taxon>Ascobolaceae</taxon>
        <taxon>Ascobolus</taxon>
    </lineage>
</organism>
<evidence type="ECO:0000313" key="1">
    <source>
        <dbReference type="EMBL" id="RPA80741.1"/>
    </source>
</evidence>
<dbReference type="Proteomes" id="UP000275078">
    <property type="component" value="Unassembled WGS sequence"/>
</dbReference>
<gene>
    <name evidence="1" type="ORF">BJ508DRAFT_125254</name>
</gene>
<name>A0A3N4I977_ASCIM</name>
<evidence type="ECO:0000313" key="2">
    <source>
        <dbReference type="Proteomes" id="UP000275078"/>
    </source>
</evidence>